<accession>A0AAC9SLW7</accession>
<dbReference type="RefSeq" id="WP_088364705.1">
    <property type="nucleotide sequence ID" value="NZ_CP021922.1"/>
</dbReference>
<protein>
    <submittedName>
        <fullName evidence="1">Uncharacterized protein</fullName>
    </submittedName>
</protein>
<proteinExistence type="predicted"/>
<reference evidence="1 2" key="1">
    <citation type="submission" date="2017-06" db="EMBL/GenBank/DDBJ databases">
        <title>Genome sequence of Acetobacter pasteurianus subsp. pasteurianus strain SRCM101468.</title>
        <authorList>
            <person name="Cho S.H."/>
        </authorList>
    </citation>
    <scope>NUCLEOTIDE SEQUENCE [LARGE SCALE GENOMIC DNA]</scope>
    <source>
        <strain evidence="1 2">SRCM101468</strain>
    </source>
</reference>
<sequence length="95" mass="10898">MFDKAAAAFERRNTQQESILQIMKDCVFFESTRKEARLTKQQIIDAMHLGASAFYSDRETDAKKQYLRTAGKALMQLWHDLEEEDRAGVGQKALA</sequence>
<dbReference type="EMBL" id="CP021922">
    <property type="protein sequence ID" value="ASC05188.1"/>
    <property type="molecule type" value="Genomic_DNA"/>
</dbReference>
<organism evidence="1 2">
    <name type="scientific">Acetobacter pasteurianus subsp. pasteurianus</name>
    <dbReference type="NCBI Taxonomy" id="481145"/>
    <lineage>
        <taxon>Bacteria</taxon>
        <taxon>Pseudomonadati</taxon>
        <taxon>Pseudomonadota</taxon>
        <taxon>Alphaproteobacteria</taxon>
        <taxon>Acetobacterales</taxon>
        <taxon>Acetobacteraceae</taxon>
        <taxon>Acetobacter</taxon>
    </lineage>
</organism>
<gene>
    <name evidence="1" type="ORF">S101468_00921</name>
</gene>
<dbReference type="Proteomes" id="UP000196816">
    <property type="component" value="Chromosome"/>
</dbReference>
<name>A0AAC9SLW7_ACEPA</name>
<evidence type="ECO:0000313" key="1">
    <source>
        <dbReference type="EMBL" id="ASC05188.1"/>
    </source>
</evidence>
<dbReference type="AlphaFoldDB" id="A0AAC9SLW7"/>
<evidence type="ECO:0000313" key="2">
    <source>
        <dbReference type="Proteomes" id="UP000196816"/>
    </source>
</evidence>